<reference evidence="3" key="2">
    <citation type="submission" date="2009-08" db="EMBL/GenBank/DDBJ databases">
        <title>The complete plasmid2 of Halogeometricum borinquense DSM 11551.</title>
        <authorList>
            <consortium name="US DOE Joint Genome Institute (JGI-PGF)"/>
            <person name="Lucas S."/>
            <person name="Copeland A."/>
            <person name="Lapidus A."/>
            <person name="Glavina del Rio T."/>
            <person name="Dalin E."/>
            <person name="Tice H."/>
            <person name="Bruce D."/>
            <person name="Goodwin L."/>
            <person name="Pitluck S."/>
            <person name="Kyrpides N."/>
            <person name="Mavromatis K."/>
            <person name="Mikhailova N."/>
            <person name="Anderson I."/>
            <person name="Brettin T."/>
            <person name="Detter J.C."/>
            <person name="Han C."/>
            <person name="Larimer F."/>
            <person name="Land M."/>
            <person name="Hauser L."/>
            <person name="Markowitz V."/>
            <person name="Cheng J.-F."/>
            <person name="Hugenholtz P."/>
            <person name="Woyke T."/>
            <person name="Wu D."/>
            <person name="Tindal B."/>
            <person name="Klenk H.-P."/>
            <person name="Eisen J.A."/>
        </authorList>
    </citation>
    <scope>NUCLEOTIDE SEQUENCE</scope>
    <source>
        <strain evidence="3">PR 3</strain>
        <plasmid evidence="3">pHBOR02</plasmid>
    </source>
</reference>
<keyword evidence="3" id="KW-0614">Plasmid</keyword>
<dbReference type="NCBIfam" id="NF047752">
    <property type="entry name" value="MntA_antitoxin"/>
    <property type="match status" value="1"/>
</dbReference>
<dbReference type="PANTHER" id="PTHR43852:SF3">
    <property type="entry name" value="NUCLEOTIDYLTRANSFERASE"/>
    <property type="match status" value="1"/>
</dbReference>
<evidence type="ECO:0000313" key="5">
    <source>
        <dbReference type="Proteomes" id="UP000006663"/>
    </source>
</evidence>
<evidence type="ECO:0000313" key="4">
    <source>
        <dbReference type="EMBL" id="ELY29394.1"/>
    </source>
</evidence>
<keyword evidence="4" id="KW-0808">Transferase</keyword>
<dbReference type="Gene3D" id="3.30.460.10">
    <property type="entry name" value="Beta Polymerase, domain 2"/>
    <property type="match status" value="1"/>
</dbReference>
<sequence>MCTLFGSHATGTTHPTSDTDIAVELETTDREDPAYNDAFFGLSADLSDALGTDDVYLVDIHTLSPSVAASVFEAGVLRIGDVAHAEDLRQRVTNTDAPDQSPRERFDTALAKIDDHLGGSGVTATDGNDRER</sequence>
<dbReference type="InterPro" id="IPR052930">
    <property type="entry name" value="TA_antitoxin_MntA"/>
</dbReference>
<geneLocation type="plasmid" evidence="3 5">
    <name>pHBOR02</name>
</geneLocation>
<protein>
    <submittedName>
        <fullName evidence="3">Nucleotidyltransferase family protein</fullName>
    </submittedName>
    <submittedName>
        <fullName evidence="4">Nucleotidyltransferase protein</fullName>
    </submittedName>
</protein>
<gene>
    <name evidence="3" type="ordered locus">Hbor_35850</name>
    <name evidence="4" type="ORF">C499_06035</name>
</gene>
<dbReference type="Proteomes" id="UP000006663">
    <property type="component" value="Plasmid pHBOR02"/>
</dbReference>
<dbReference type="AlphaFoldDB" id="E4NVB6"/>
<dbReference type="EMBL" id="AOHT01000017">
    <property type="protein sequence ID" value="ELY29394.1"/>
    <property type="molecule type" value="Genomic_DNA"/>
</dbReference>
<name>E4NVB6_HALBP</name>
<accession>E4NVB6</accession>
<dbReference type="GeneID" id="9988898"/>
<dbReference type="InterPro" id="IPR041633">
    <property type="entry name" value="Polbeta"/>
</dbReference>
<dbReference type="Proteomes" id="UP000011585">
    <property type="component" value="Unassembled WGS sequence"/>
</dbReference>
<dbReference type="CDD" id="cd05403">
    <property type="entry name" value="NT_KNTase_like"/>
    <property type="match status" value="1"/>
</dbReference>
<dbReference type="InterPro" id="IPR043519">
    <property type="entry name" value="NT_sf"/>
</dbReference>
<evidence type="ECO:0000313" key="6">
    <source>
        <dbReference type="Proteomes" id="UP000011585"/>
    </source>
</evidence>
<evidence type="ECO:0000259" key="2">
    <source>
        <dbReference type="Pfam" id="PF18765"/>
    </source>
</evidence>
<proteinExistence type="predicted"/>
<evidence type="ECO:0000256" key="1">
    <source>
        <dbReference type="SAM" id="MobiDB-lite"/>
    </source>
</evidence>
<organism evidence="3 5">
    <name type="scientific">Halogeometricum borinquense (strain ATCC 700274 / DSM 11551 / JCM 10706 / KCTC 4070 / PR3)</name>
    <dbReference type="NCBI Taxonomy" id="469382"/>
    <lineage>
        <taxon>Archaea</taxon>
        <taxon>Methanobacteriati</taxon>
        <taxon>Methanobacteriota</taxon>
        <taxon>Stenosarchaea group</taxon>
        <taxon>Halobacteria</taxon>
        <taxon>Halobacteriales</taxon>
        <taxon>Haloferacaceae</taxon>
        <taxon>Halogeometricum</taxon>
    </lineage>
</organism>
<evidence type="ECO:0000313" key="3">
    <source>
        <dbReference type="EMBL" id="ADQ69105.1"/>
    </source>
</evidence>
<dbReference type="GO" id="GO:0016740">
    <property type="term" value="F:transferase activity"/>
    <property type="evidence" value="ECO:0007669"/>
    <property type="project" value="UniProtKB-KW"/>
</dbReference>
<dbReference type="SUPFAM" id="SSF81301">
    <property type="entry name" value="Nucleotidyltransferase"/>
    <property type="match status" value="1"/>
</dbReference>
<reference evidence="5" key="1">
    <citation type="journal article" date="2009" name="Stand. Genomic Sci.">
        <title>Complete genome sequence of Halogeometricum borinquense type strain (PR3).</title>
        <authorList>
            <person name="Malfatti S."/>
            <person name="Tindall B.J."/>
            <person name="Schneider S."/>
            <person name="Fahnrich R."/>
            <person name="Lapidus A."/>
            <person name="Labuttii K."/>
            <person name="Copeland A."/>
            <person name="Glavina Del Rio T."/>
            <person name="Nolan M."/>
            <person name="Chen F."/>
            <person name="Lucas S."/>
            <person name="Tice H."/>
            <person name="Cheng J.F."/>
            <person name="Bruce D."/>
            <person name="Goodwin L."/>
            <person name="Pitluck S."/>
            <person name="Anderson I."/>
            <person name="Pati A."/>
            <person name="Ivanova N."/>
            <person name="Mavromatis K."/>
            <person name="Chen A."/>
            <person name="Palaniappan K."/>
            <person name="D'haeseleer P."/>
            <person name="Goker M."/>
            <person name="Bristow J."/>
            <person name="Eisen J.A."/>
            <person name="Markowitz V."/>
            <person name="Hugenholtz P."/>
            <person name="Kyrpides N.C."/>
            <person name="Klenk H.P."/>
            <person name="Chain P."/>
        </authorList>
    </citation>
    <scope>NUCLEOTIDE SEQUENCE [LARGE SCALE GENOMIC DNA]</scope>
    <source>
        <strain evidence="5">ATCC 700274 / DSM 11551 / JCM 10706 / KCTC 4070 / PR3</strain>
        <plasmid evidence="5">pHBOR02</plasmid>
    </source>
</reference>
<dbReference type="RefSeq" id="WP_006054522.1">
    <property type="nucleotide sequence ID" value="NC_014731.1"/>
</dbReference>
<dbReference type="OrthoDB" id="297141at2157"/>
<keyword evidence="5" id="KW-1185">Reference proteome</keyword>
<feature type="region of interest" description="Disordered" evidence="1">
    <location>
        <begin position="111"/>
        <end position="132"/>
    </location>
</feature>
<dbReference type="KEGG" id="hbo:Hbor_35850"/>
<dbReference type="HOGENOM" id="CLU_142038_0_0_2"/>
<reference evidence="4 6" key="3">
    <citation type="journal article" date="2014" name="PLoS Genet.">
        <title>Phylogenetically driven sequencing of extremely halophilic archaea reveals strategies for static and dynamic osmo-response.</title>
        <authorList>
            <person name="Becker E.A."/>
            <person name="Seitzer P.M."/>
            <person name="Tritt A."/>
            <person name="Larsen D."/>
            <person name="Krusor M."/>
            <person name="Yao A.I."/>
            <person name="Wu D."/>
            <person name="Madern D."/>
            <person name="Eisen J.A."/>
            <person name="Darling A.E."/>
            <person name="Facciotti M.T."/>
        </authorList>
    </citation>
    <scope>NUCLEOTIDE SEQUENCE [LARGE SCALE GENOMIC DNA]</scope>
    <source>
        <strain evidence="4 6">DSM 11551</strain>
    </source>
</reference>
<dbReference type="Pfam" id="PF18765">
    <property type="entry name" value="Polbeta"/>
    <property type="match status" value="1"/>
</dbReference>
<dbReference type="PANTHER" id="PTHR43852">
    <property type="entry name" value="NUCLEOTIDYLTRANSFERASE"/>
    <property type="match status" value="1"/>
</dbReference>
<dbReference type="EMBL" id="CP001692">
    <property type="protein sequence ID" value="ADQ69105.1"/>
    <property type="molecule type" value="Genomic_DNA"/>
</dbReference>
<feature type="domain" description="Polymerase beta nucleotidyltransferase" evidence="2">
    <location>
        <begin position="2"/>
        <end position="77"/>
    </location>
</feature>